<protein>
    <submittedName>
        <fullName evidence="4">Uncharacterized protein</fullName>
    </submittedName>
</protein>
<accession>A0A4Y2KT15</accession>
<gene>
    <name evidence="1" type="ORF">AVEN_103402_1</name>
    <name evidence="4" type="ORF">AVEN_128946_1</name>
    <name evidence="2" type="ORF">AVEN_251605_1</name>
    <name evidence="3" type="ORF">AVEN_79198_1</name>
</gene>
<feature type="non-terminal residue" evidence="4">
    <location>
        <position position="73"/>
    </location>
</feature>
<organism evidence="4 5">
    <name type="scientific">Araneus ventricosus</name>
    <name type="common">Orbweaver spider</name>
    <name type="synonym">Epeira ventricosa</name>
    <dbReference type="NCBI Taxonomy" id="182803"/>
    <lineage>
        <taxon>Eukaryota</taxon>
        <taxon>Metazoa</taxon>
        <taxon>Ecdysozoa</taxon>
        <taxon>Arthropoda</taxon>
        <taxon>Chelicerata</taxon>
        <taxon>Arachnida</taxon>
        <taxon>Araneae</taxon>
        <taxon>Araneomorphae</taxon>
        <taxon>Entelegynae</taxon>
        <taxon>Araneoidea</taxon>
        <taxon>Araneidae</taxon>
        <taxon>Araneus</taxon>
    </lineage>
</organism>
<keyword evidence="5" id="KW-1185">Reference proteome</keyword>
<dbReference type="EMBL" id="BGPR01196266">
    <property type="protein sequence ID" value="GBN05455.1"/>
    <property type="molecule type" value="Genomic_DNA"/>
</dbReference>
<sequence length="73" mass="8097">MESRSPEMLVLWLGRGFYRGKNVMTGSNQAWTPDLGDHHGHKYGDGICYLKGAGIFSISLLGEDIRLNVLDDS</sequence>
<dbReference type="Proteomes" id="UP000499080">
    <property type="component" value="Unassembled WGS sequence"/>
</dbReference>
<dbReference type="EMBL" id="BGPR01196242">
    <property type="protein sequence ID" value="GBN05389.1"/>
    <property type="molecule type" value="Genomic_DNA"/>
</dbReference>
<proteinExistence type="predicted"/>
<dbReference type="EMBL" id="BGPR01196277">
    <property type="protein sequence ID" value="GBN05485.1"/>
    <property type="molecule type" value="Genomic_DNA"/>
</dbReference>
<dbReference type="AlphaFoldDB" id="A0A4Y2KT15"/>
<evidence type="ECO:0000313" key="3">
    <source>
        <dbReference type="EMBL" id="GBN05455.1"/>
    </source>
</evidence>
<reference evidence="4 5" key="1">
    <citation type="journal article" date="2019" name="Sci. Rep.">
        <title>Orb-weaving spider Araneus ventricosus genome elucidates the spidroin gene catalogue.</title>
        <authorList>
            <person name="Kono N."/>
            <person name="Nakamura H."/>
            <person name="Ohtoshi R."/>
            <person name="Moran D.A.P."/>
            <person name="Shinohara A."/>
            <person name="Yoshida Y."/>
            <person name="Fujiwara M."/>
            <person name="Mori M."/>
            <person name="Tomita M."/>
            <person name="Arakawa K."/>
        </authorList>
    </citation>
    <scope>NUCLEOTIDE SEQUENCE [LARGE SCALE GENOMIC DNA]</scope>
</reference>
<evidence type="ECO:0000313" key="2">
    <source>
        <dbReference type="EMBL" id="GBN05389.1"/>
    </source>
</evidence>
<dbReference type="EMBL" id="BGPR01196230">
    <property type="protein sequence ID" value="GBN05362.1"/>
    <property type="molecule type" value="Genomic_DNA"/>
</dbReference>
<evidence type="ECO:0000313" key="4">
    <source>
        <dbReference type="EMBL" id="GBN05485.1"/>
    </source>
</evidence>
<name>A0A4Y2KT15_ARAVE</name>
<evidence type="ECO:0000313" key="1">
    <source>
        <dbReference type="EMBL" id="GBN05362.1"/>
    </source>
</evidence>
<comment type="caution">
    <text evidence="4">The sequence shown here is derived from an EMBL/GenBank/DDBJ whole genome shotgun (WGS) entry which is preliminary data.</text>
</comment>
<evidence type="ECO:0000313" key="5">
    <source>
        <dbReference type="Proteomes" id="UP000499080"/>
    </source>
</evidence>